<dbReference type="AlphaFoldDB" id="B8C9P3"/>
<dbReference type="EMBL" id="CM000646">
    <property type="protein sequence ID" value="EED89893.1"/>
    <property type="molecule type" value="Genomic_DNA"/>
</dbReference>
<name>B8C9P3_THAPS</name>
<accession>B8C9P3</accession>
<gene>
    <name evidence="3" type="ORF">THAPSDRAFT_8506</name>
</gene>
<dbReference type="InterPro" id="IPR019524">
    <property type="entry name" value="B-solenoid_diatom-type"/>
</dbReference>
<feature type="domain" description="DUF7640" evidence="2">
    <location>
        <begin position="133"/>
        <end position="222"/>
    </location>
</feature>
<evidence type="ECO:0000259" key="2">
    <source>
        <dbReference type="Pfam" id="PF24646"/>
    </source>
</evidence>
<dbReference type="InParanoid" id="B8C9P3"/>
<dbReference type="RefSeq" id="XP_002292697.1">
    <property type="nucleotide sequence ID" value="XM_002292661.1"/>
</dbReference>
<reference evidence="3 4" key="2">
    <citation type="journal article" date="2008" name="Nature">
        <title>The Phaeodactylum genome reveals the evolutionary history of diatom genomes.</title>
        <authorList>
            <person name="Bowler C."/>
            <person name="Allen A.E."/>
            <person name="Badger J.H."/>
            <person name="Grimwood J."/>
            <person name="Jabbari K."/>
            <person name="Kuo A."/>
            <person name="Maheswari U."/>
            <person name="Martens C."/>
            <person name="Maumus F."/>
            <person name="Otillar R.P."/>
            <person name="Rayko E."/>
            <person name="Salamov A."/>
            <person name="Vandepoele K."/>
            <person name="Beszteri B."/>
            <person name="Gruber A."/>
            <person name="Heijde M."/>
            <person name="Katinka M."/>
            <person name="Mock T."/>
            <person name="Valentin K."/>
            <person name="Verret F."/>
            <person name="Berges J.A."/>
            <person name="Brownlee C."/>
            <person name="Cadoret J.P."/>
            <person name="Chiovitti A."/>
            <person name="Choi C.J."/>
            <person name="Coesel S."/>
            <person name="De Martino A."/>
            <person name="Detter J.C."/>
            <person name="Durkin C."/>
            <person name="Falciatore A."/>
            <person name="Fournet J."/>
            <person name="Haruta M."/>
            <person name="Huysman M.J."/>
            <person name="Jenkins B.D."/>
            <person name="Jiroutova K."/>
            <person name="Jorgensen R.E."/>
            <person name="Joubert Y."/>
            <person name="Kaplan A."/>
            <person name="Kroger N."/>
            <person name="Kroth P.G."/>
            <person name="La Roche J."/>
            <person name="Lindquist E."/>
            <person name="Lommer M."/>
            <person name="Martin-Jezequel V."/>
            <person name="Lopez P.J."/>
            <person name="Lucas S."/>
            <person name="Mangogna M."/>
            <person name="McGinnis K."/>
            <person name="Medlin L.K."/>
            <person name="Montsant A."/>
            <person name="Oudot-Le Secq M.P."/>
            <person name="Napoli C."/>
            <person name="Obornik M."/>
            <person name="Parker M.S."/>
            <person name="Petit J.L."/>
            <person name="Porcel B.M."/>
            <person name="Poulsen N."/>
            <person name="Robison M."/>
            <person name="Rychlewski L."/>
            <person name="Rynearson T.A."/>
            <person name="Schmutz J."/>
            <person name="Shapiro H."/>
            <person name="Siaut M."/>
            <person name="Stanley M."/>
            <person name="Sussman M.R."/>
            <person name="Taylor A.R."/>
            <person name="Vardi A."/>
            <person name="von Dassow P."/>
            <person name="Vyverman W."/>
            <person name="Willis A."/>
            <person name="Wyrwicz L.S."/>
            <person name="Rokhsar D.S."/>
            <person name="Weissenbach J."/>
            <person name="Armbrust E.V."/>
            <person name="Green B.R."/>
            <person name="Van de Peer Y."/>
            <person name="Grigoriev I.V."/>
        </authorList>
    </citation>
    <scope>NUCLEOTIDE SEQUENCE [LARGE SCALE GENOMIC DNA]</scope>
    <source>
        <strain evidence="3 4">CCMP1335</strain>
    </source>
</reference>
<feature type="compositionally biased region" description="Polar residues" evidence="1">
    <location>
        <begin position="425"/>
        <end position="434"/>
    </location>
</feature>
<dbReference type="HOGENOM" id="CLU_632390_0_0_1"/>
<evidence type="ECO:0000313" key="3">
    <source>
        <dbReference type="EMBL" id="EED89893.1"/>
    </source>
</evidence>
<dbReference type="PANTHER" id="PTHR22534">
    <property type="entry name" value="SRCR DOMAIN-CONTAINING PROTEIN"/>
    <property type="match status" value="1"/>
</dbReference>
<evidence type="ECO:0000256" key="1">
    <source>
        <dbReference type="SAM" id="MobiDB-lite"/>
    </source>
</evidence>
<proteinExistence type="predicted"/>
<sequence length="434" mass="45371">MKFSSVSFLAAVFSNPPSTPLFGGIGSVMVVSASSIVEALKKDSGRENRVGKGRFLGAFSKADSLRETLLERKNKKPRKVRHWMPNEVEEADFNSSTALGRLNSTTTLLGLLGIEHSQAMVESFAADTSDGISCTKSNGEDDVKCNGVRACYGINPDHVGCGSCNGVTACLFATGTVIGEESCNDSRACYRTSGAEIEDRSCNGGAACGLSSGIVVEEGSCNTSDEGGYAMCALAPGAHIGKESCLTAYGSKIGKGSCQGRASCSALLYLDEDEEGRYSDGPGGNIGDGSCNYLYGCLAFRGTVGNGSCNSFAACTYGWGTVHDGSCGRSDSSYDFPCWSIKGSIGEDSCNDSSACRKASRACRGVYGYEIGSCACDTDFECYCEESEEGFTCNNSDGVFTDAQDSTCKRSAKARKGRTGDRGSASANIFSPED</sequence>
<evidence type="ECO:0000313" key="4">
    <source>
        <dbReference type="Proteomes" id="UP000001449"/>
    </source>
</evidence>
<reference evidence="3 4" key="1">
    <citation type="journal article" date="2004" name="Science">
        <title>The genome of the diatom Thalassiosira pseudonana: ecology, evolution, and metabolism.</title>
        <authorList>
            <person name="Armbrust E.V."/>
            <person name="Berges J.A."/>
            <person name="Bowler C."/>
            <person name="Green B.R."/>
            <person name="Martinez D."/>
            <person name="Putnam N.H."/>
            <person name="Zhou S."/>
            <person name="Allen A.E."/>
            <person name="Apt K.E."/>
            <person name="Bechner M."/>
            <person name="Brzezinski M.A."/>
            <person name="Chaal B.K."/>
            <person name="Chiovitti A."/>
            <person name="Davis A.K."/>
            <person name="Demarest M.S."/>
            <person name="Detter J.C."/>
            <person name="Glavina T."/>
            <person name="Goodstein D."/>
            <person name="Hadi M.Z."/>
            <person name="Hellsten U."/>
            <person name="Hildebrand M."/>
            <person name="Jenkins B.D."/>
            <person name="Jurka J."/>
            <person name="Kapitonov V.V."/>
            <person name="Kroger N."/>
            <person name="Lau W.W."/>
            <person name="Lane T.W."/>
            <person name="Larimer F.W."/>
            <person name="Lippmeier J.C."/>
            <person name="Lucas S."/>
            <person name="Medina M."/>
            <person name="Montsant A."/>
            <person name="Obornik M."/>
            <person name="Parker M.S."/>
            <person name="Palenik B."/>
            <person name="Pazour G.J."/>
            <person name="Richardson P.M."/>
            <person name="Rynearson T.A."/>
            <person name="Saito M.A."/>
            <person name="Schwartz D.C."/>
            <person name="Thamatrakoln K."/>
            <person name="Valentin K."/>
            <person name="Vardi A."/>
            <person name="Wilkerson F.P."/>
            <person name="Rokhsar D.S."/>
        </authorList>
    </citation>
    <scope>NUCLEOTIDE SEQUENCE [LARGE SCALE GENOMIC DNA]</scope>
    <source>
        <strain evidence="3 4">CCMP1335</strain>
    </source>
</reference>
<dbReference type="GeneID" id="7446885"/>
<organism evidence="3 4">
    <name type="scientific">Thalassiosira pseudonana</name>
    <name type="common">Marine diatom</name>
    <name type="synonym">Cyclotella nana</name>
    <dbReference type="NCBI Taxonomy" id="35128"/>
    <lineage>
        <taxon>Eukaryota</taxon>
        <taxon>Sar</taxon>
        <taxon>Stramenopiles</taxon>
        <taxon>Ochrophyta</taxon>
        <taxon>Bacillariophyta</taxon>
        <taxon>Coscinodiscophyceae</taxon>
        <taxon>Thalassiosirophycidae</taxon>
        <taxon>Thalassiosirales</taxon>
        <taxon>Thalassiosiraceae</taxon>
        <taxon>Thalassiosira</taxon>
    </lineage>
</organism>
<dbReference type="InterPro" id="IPR056057">
    <property type="entry name" value="DUF7640"/>
</dbReference>
<dbReference type="KEGG" id="tps:THAPSDRAFT_8506"/>
<dbReference type="Pfam" id="PF24646">
    <property type="entry name" value="DUF7640"/>
    <property type="match status" value="1"/>
</dbReference>
<feature type="region of interest" description="Disordered" evidence="1">
    <location>
        <begin position="410"/>
        <end position="434"/>
    </location>
</feature>
<dbReference type="PANTHER" id="PTHR22534:SF5">
    <property type="entry name" value="SRCR DOMAIN-CONTAINING PROTEIN"/>
    <property type="match status" value="1"/>
</dbReference>
<dbReference type="PaxDb" id="35128-Thaps8506"/>
<dbReference type="Proteomes" id="UP000001449">
    <property type="component" value="Chromosome 10"/>
</dbReference>
<protein>
    <recommendedName>
        <fullName evidence="2">DUF7640 domain-containing protein</fullName>
    </recommendedName>
</protein>
<keyword evidence="4" id="KW-1185">Reference proteome</keyword>